<sequence>MSLGCTEVIKDRSFGIPDPHTVAEFSCYMQSVFQQMDDTLQQKSERITSRIEEMATKIDALEKNVADLMTQAGVQEG</sequence>
<comment type="caution">
    <text evidence="3">The sequence shown here is derived from an EMBL/GenBank/DDBJ whole genome shotgun (WGS) entry which is preliminary data.</text>
</comment>
<name>A0A4S2LD01_OPIFE</name>
<dbReference type="STRING" id="147828.A0A4S2LD01"/>
<organism evidence="3 4">
    <name type="scientific">Opisthorchis felineus</name>
    <dbReference type="NCBI Taxonomy" id="147828"/>
    <lineage>
        <taxon>Eukaryota</taxon>
        <taxon>Metazoa</taxon>
        <taxon>Spiralia</taxon>
        <taxon>Lophotrochozoa</taxon>
        <taxon>Platyhelminthes</taxon>
        <taxon>Trematoda</taxon>
        <taxon>Digenea</taxon>
        <taxon>Opisthorchiida</taxon>
        <taxon>Opisthorchiata</taxon>
        <taxon>Opisthorchiidae</taxon>
        <taxon>Opisthorchis</taxon>
    </lineage>
</organism>
<feature type="coiled-coil region" evidence="2">
    <location>
        <begin position="44"/>
        <end position="71"/>
    </location>
</feature>
<reference evidence="3 4" key="1">
    <citation type="journal article" date="2019" name="BMC Genomics">
        <title>New insights from Opisthorchis felineus genome: update on genomics of the epidemiologically important liver flukes.</title>
        <authorList>
            <person name="Ershov N.I."/>
            <person name="Mordvinov V.A."/>
            <person name="Prokhortchouk E.B."/>
            <person name="Pakharukova M.Y."/>
            <person name="Gunbin K.V."/>
            <person name="Ustyantsev K."/>
            <person name="Genaev M.A."/>
            <person name="Blinov A.G."/>
            <person name="Mazur A."/>
            <person name="Boulygina E."/>
            <person name="Tsygankova S."/>
            <person name="Khrameeva E."/>
            <person name="Chekanov N."/>
            <person name="Fan G."/>
            <person name="Xiao A."/>
            <person name="Zhang H."/>
            <person name="Xu X."/>
            <person name="Yang H."/>
            <person name="Solovyev V."/>
            <person name="Lee S.M."/>
            <person name="Liu X."/>
            <person name="Afonnikov D.A."/>
            <person name="Skryabin K.G."/>
        </authorList>
    </citation>
    <scope>NUCLEOTIDE SEQUENCE [LARGE SCALE GENOMIC DNA]</scope>
    <source>
        <strain evidence="3">AK-0245</strain>
        <tissue evidence="3">Whole organism</tissue>
    </source>
</reference>
<dbReference type="Pfam" id="PF06825">
    <property type="entry name" value="HSBP1"/>
    <property type="match status" value="1"/>
</dbReference>
<dbReference type="Gene3D" id="1.20.5.430">
    <property type="match status" value="1"/>
</dbReference>
<dbReference type="OrthoDB" id="4159489at2759"/>
<dbReference type="Proteomes" id="UP000308267">
    <property type="component" value="Unassembled WGS sequence"/>
</dbReference>
<accession>A0A4S2LD01</accession>
<dbReference type="InterPro" id="IPR009643">
    <property type="entry name" value="HS1-bd"/>
</dbReference>
<evidence type="ECO:0000313" key="3">
    <source>
        <dbReference type="EMBL" id="TGZ58157.1"/>
    </source>
</evidence>
<comment type="similarity">
    <text evidence="1">Belongs to the HSBP1 family.</text>
</comment>
<dbReference type="PANTHER" id="PTHR19424">
    <property type="entry name" value="HEAT SHOCK FACTOR BINDING PROTEIN 1"/>
    <property type="match status" value="1"/>
</dbReference>
<dbReference type="AlphaFoldDB" id="A0A4S2LD01"/>
<evidence type="ECO:0000256" key="1">
    <source>
        <dbReference type="ARBA" id="ARBA00006349"/>
    </source>
</evidence>
<gene>
    <name evidence="3" type="ORF">CRM22_009762</name>
</gene>
<evidence type="ECO:0000256" key="2">
    <source>
        <dbReference type="SAM" id="Coils"/>
    </source>
</evidence>
<evidence type="ECO:0000313" key="4">
    <source>
        <dbReference type="Proteomes" id="UP000308267"/>
    </source>
</evidence>
<keyword evidence="4" id="KW-1185">Reference proteome</keyword>
<evidence type="ECO:0008006" key="5">
    <source>
        <dbReference type="Google" id="ProtNLM"/>
    </source>
</evidence>
<proteinExistence type="inferred from homology"/>
<dbReference type="GO" id="GO:0005634">
    <property type="term" value="C:nucleus"/>
    <property type="evidence" value="ECO:0007669"/>
    <property type="project" value="TreeGrafter"/>
</dbReference>
<dbReference type="PANTHER" id="PTHR19424:SF0">
    <property type="entry name" value="HEAT SHOCK FACTOR BINDING PROTEIN 1"/>
    <property type="match status" value="1"/>
</dbReference>
<dbReference type="GO" id="GO:0005829">
    <property type="term" value="C:cytosol"/>
    <property type="evidence" value="ECO:0007669"/>
    <property type="project" value="TreeGrafter"/>
</dbReference>
<dbReference type="GO" id="GO:0003714">
    <property type="term" value="F:transcription corepressor activity"/>
    <property type="evidence" value="ECO:0007669"/>
    <property type="project" value="InterPro"/>
</dbReference>
<protein>
    <recommendedName>
        <fullName evidence="5">Heat shock factor binding protein 1</fullName>
    </recommendedName>
</protein>
<keyword evidence="2" id="KW-0175">Coiled coil</keyword>
<dbReference type="EMBL" id="SJOL01009329">
    <property type="protein sequence ID" value="TGZ58157.1"/>
    <property type="molecule type" value="Genomic_DNA"/>
</dbReference>
<dbReference type="GO" id="GO:0070370">
    <property type="term" value="P:cellular heat acclimation"/>
    <property type="evidence" value="ECO:0007669"/>
    <property type="project" value="TreeGrafter"/>
</dbReference>